<sequence length="92" mass="10675">MVVSLEEMKNYLRVDTSEDDNLISTLIKSAEKMCLAIARKEEEEIIKENFDEYKVAVLYGAAYLYEHREEADHHELTITLRSMLFGARKAGF</sequence>
<evidence type="ECO:0000313" key="3">
    <source>
        <dbReference type="Proteomes" id="UP000003287"/>
    </source>
</evidence>
<dbReference type="AlphaFoldDB" id="F9P927"/>
<reference evidence="2 4" key="2">
    <citation type="submission" date="2013-09" db="EMBL/GenBank/DDBJ databases">
        <title>Genome Sequences of seven clinical isolates and type strains of anginosus group streptococci.</title>
        <authorList>
            <person name="Maruyama F."/>
            <person name="Sakurai A."/>
            <person name="Ogura Y."/>
            <person name="Homma H."/>
            <person name="Takahashi N."/>
            <person name="Ohtsubo Y."/>
            <person name="Hoshino T."/>
            <person name="Okahashi N."/>
            <person name="Nakagawa I."/>
            <person name="Kimura S."/>
            <person name="Fujiwara T."/>
            <person name="Hayashi T."/>
            <person name="Shintani S."/>
        </authorList>
    </citation>
    <scope>NUCLEOTIDE SEQUENCE [LARGE SCALE GENOMIC DNA]</scope>
    <source>
        <strain evidence="2">CCUG 46377</strain>
        <strain evidence="4">CCUG46377</strain>
    </source>
</reference>
<accession>F9P927</accession>
<dbReference type="Proteomes" id="UP000003287">
    <property type="component" value="Unassembled WGS sequence"/>
</dbReference>
<dbReference type="Pfam" id="PF05135">
    <property type="entry name" value="Phage_connect_1"/>
    <property type="match status" value="1"/>
</dbReference>
<evidence type="ECO:0000313" key="1">
    <source>
        <dbReference type="EMBL" id="EGV07988.1"/>
    </source>
</evidence>
<organism evidence="1 3">
    <name type="scientific">Streptococcus constellatus subsp. pharyngis SK1060 = CCUG 46377</name>
    <dbReference type="NCBI Taxonomy" id="1035184"/>
    <lineage>
        <taxon>Bacteria</taxon>
        <taxon>Bacillati</taxon>
        <taxon>Bacillota</taxon>
        <taxon>Bacilli</taxon>
        <taxon>Lactobacillales</taxon>
        <taxon>Streptococcaceae</taxon>
        <taxon>Streptococcus</taxon>
        <taxon>Streptococcus anginosus group</taxon>
    </lineage>
</organism>
<keyword evidence="4" id="KW-1185">Reference proteome</keyword>
<evidence type="ECO:0000313" key="2">
    <source>
        <dbReference type="EMBL" id="GAD44008.1"/>
    </source>
</evidence>
<protein>
    <submittedName>
        <fullName evidence="1">Phage DNA packaging protein</fullName>
    </submittedName>
</protein>
<dbReference type="Gene3D" id="1.10.3230.30">
    <property type="entry name" value="Phage gp6-like head-tail connector protein"/>
    <property type="match status" value="1"/>
</dbReference>
<proteinExistence type="predicted"/>
<dbReference type="CDD" id="cd08054">
    <property type="entry name" value="gp6"/>
    <property type="match status" value="1"/>
</dbReference>
<dbReference type="EMBL" id="BASX01000003">
    <property type="protein sequence ID" value="GAD44008.1"/>
    <property type="molecule type" value="Genomic_DNA"/>
</dbReference>
<gene>
    <name evidence="2" type="ORF">ANG5_0536</name>
    <name evidence="1" type="ORF">HMPREF1042_1336</name>
</gene>
<reference evidence="1 3" key="1">
    <citation type="submission" date="2011-06" db="EMBL/GenBank/DDBJ databases">
        <authorList>
            <person name="Harkins D.M."/>
            <person name="Madupu R."/>
            <person name="Durkin A.S."/>
            <person name="Torralba M."/>
            <person name="Methe B."/>
            <person name="Sutton G.G."/>
            <person name="Nelson K.E."/>
        </authorList>
    </citation>
    <scope>NUCLEOTIDE SEQUENCE [LARGE SCALE GENOMIC DNA]</scope>
    <source>
        <strain evidence="1 3">SK1060</strain>
    </source>
</reference>
<dbReference type="NCBIfam" id="TIGR01560">
    <property type="entry name" value="put_DNA_pack"/>
    <property type="match status" value="1"/>
</dbReference>
<dbReference type="InterPro" id="IPR006450">
    <property type="entry name" value="Phage_HK97_gp6-like"/>
</dbReference>
<dbReference type="InterPro" id="IPR021146">
    <property type="entry name" value="Phage_gp6-like_head-tail"/>
</dbReference>
<evidence type="ECO:0000313" key="4">
    <source>
        <dbReference type="Proteomes" id="UP000016985"/>
    </source>
</evidence>
<dbReference type="eggNOG" id="ENOG5032YBI">
    <property type="taxonomic scope" value="Bacteria"/>
</dbReference>
<dbReference type="RefSeq" id="WP_006268774.1">
    <property type="nucleotide sequence ID" value="NZ_BASX01000003.1"/>
</dbReference>
<name>F9P927_STRCV</name>
<dbReference type="EMBL" id="AFUP01000006">
    <property type="protein sequence ID" value="EGV07988.1"/>
    <property type="molecule type" value="Genomic_DNA"/>
</dbReference>
<dbReference type="Proteomes" id="UP000016985">
    <property type="component" value="Unassembled WGS sequence"/>
</dbReference>